<evidence type="ECO:0000256" key="3">
    <source>
        <dbReference type="ARBA" id="ARBA00022603"/>
    </source>
</evidence>
<dbReference type="Gene3D" id="3.40.50.150">
    <property type="entry name" value="Vaccinia Virus protein VP39"/>
    <property type="match status" value="1"/>
</dbReference>
<comment type="caution">
    <text evidence="8">The sequence shown here is derived from an EMBL/GenBank/DDBJ whole genome shotgun (WGS) entry which is preliminary data.</text>
</comment>
<name>A0A917BRJ4_9PROT</name>
<evidence type="ECO:0000259" key="7">
    <source>
        <dbReference type="PROSITE" id="PS50123"/>
    </source>
</evidence>
<keyword evidence="9" id="KW-1185">Reference proteome</keyword>
<dbReference type="InterPro" id="IPR029063">
    <property type="entry name" value="SAM-dependent_MTases_sf"/>
</dbReference>
<dbReference type="InterPro" id="IPR050903">
    <property type="entry name" value="Bact_Chemotaxis_MeTrfase"/>
</dbReference>
<dbReference type="Pfam" id="PF03705">
    <property type="entry name" value="CheR_N"/>
    <property type="match status" value="1"/>
</dbReference>
<feature type="compositionally biased region" description="Pro residues" evidence="6">
    <location>
        <begin position="340"/>
        <end position="351"/>
    </location>
</feature>
<dbReference type="PANTHER" id="PTHR24422:SF21">
    <property type="entry name" value="CHEMOTAXIS PROTEIN METHYLTRANSFERASE 1"/>
    <property type="match status" value="1"/>
</dbReference>
<dbReference type="Gene3D" id="1.10.155.10">
    <property type="entry name" value="Chemotaxis receptor methyltransferase CheR, N-terminal domain"/>
    <property type="match status" value="1"/>
</dbReference>
<evidence type="ECO:0000256" key="4">
    <source>
        <dbReference type="ARBA" id="ARBA00022679"/>
    </source>
</evidence>
<reference evidence="8" key="2">
    <citation type="submission" date="2020-09" db="EMBL/GenBank/DDBJ databases">
        <authorList>
            <person name="Sun Q."/>
            <person name="Zhou Y."/>
        </authorList>
    </citation>
    <scope>NUCLEOTIDE SEQUENCE</scope>
    <source>
        <strain evidence="8">CGMCC 1.15254</strain>
    </source>
</reference>
<dbReference type="PRINTS" id="PR00996">
    <property type="entry name" value="CHERMTFRASE"/>
</dbReference>
<evidence type="ECO:0000313" key="9">
    <source>
        <dbReference type="Proteomes" id="UP000632498"/>
    </source>
</evidence>
<feature type="domain" description="CheR-type methyltransferase" evidence="7">
    <location>
        <begin position="1"/>
        <end position="257"/>
    </location>
</feature>
<dbReference type="GO" id="GO:0032259">
    <property type="term" value="P:methylation"/>
    <property type="evidence" value="ECO:0007669"/>
    <property type="project" value="UniProtKB-KW"/>
</dbReference>
<dbReference type="PANTHER" id="PTHR24422">
    <property type="entry name" value="CHEMOTAXIS PROTEIN METHYLTRANSFERASE"/>
    <property type="match status" value="1"/>
</dbReference>
<dbReference type="PROSITE" id="PS50123">
    <property type="entry name" value="CHER"/>
    <property type="match status" value="1"/>
</dbReference>
<dbReference type="EMBL" id="BMHV01000004">
    <property type="protein sequence ID" value="GGF56108.1"/>
    <property type="molecule type" value="Genomic_DNA"/>
</dbReference>
<dbReference type="Pfam" id="PF01739">
    <property type="entry name" value="CheR"/>
    <property type="match status" value="1"/>
</dbReference>
<dbReference type="SUPFAM" id="SSF53335">
    <property type="entry name" value="S-adenosyl-L-methionine-dependent methyltransferases"/>
    <property type="match status" value="1"/>
</dbReference>
<keyword evidence="3" id="KW-0489">Methyltransferase</keyword>
<sequence>MKPDDFQFLATLVKDRSGLVLTQDKAYLLESRLMPVARKRGMKGLEDLVASLKARMDHALADEITEAMTTNESFFFRDIKPFDIFRDTVLPNLIKTRAAKKSFRIWCAAASSGQEPYSIAMVLKEAAAQLAGWRIEIIGTDISREMLEKAKAGLYSQFEVQRGLPVQHLVKYFKKHDDLWQIDASLRAMVQYKEFNLLNDMNALGTFDVVFCRNVLIYFDQQTKGAVLEKMSKQMTDDAVLYLGGAETVLGISEAFKPVPGLRGVYGRAGGNGSLGDGAPAAGAMPKPAAAPTGFAKPKHMMEGRAPKGADAPARPAAPAARPGGLPPRPAGPSSGSPARPLPPKPGIKKP</sequence>
<evidence type="ECO:0000256" key="2">
    <source>
        <dbReference type="ARBA" id="ARBA00012534"/>
    </source>
</evidence>
<feature type="region of interest" description="Disordered" evidence="6">
    <location>
        <begin position="277"/>
        <end position="351"/>
    </location>
</feature>
<dbReference type="SMART" id="SM00138">
    <property type="entry name" value="MeTrc"/>
    <property type="match status" value="1"/>
</dbReference>
<gene>
    <name evidence="8" type="ORF">GCM10011332_06990</name>
</gene>
<dbReference type="Proteomes" id="UP000632498">
    <property type="component" value="Unassembled WGS sequence"/>
</dbReference>
<dbReference type="InterPro" id="IPR022641">
    <property type="entry name" value="CheR_N"/>
</dbReference>
<evidence type="ECO:0000313" key="8">
    <source>
        <dbReference type="EMBL" id="GGF56108.1"/>
    </source>
</evidence>
<reference evidence="8" key="1">
    <citation type="journal article" date="2014" name="Int. J. Syst. Evol. Microbiol.">
        <title>Complete genome sequence of Corynebacterium casei LMG S-19264T (=DSM 44701T), isolated from a smear-ripened cheese.</title>
        <authorList>
            <consortium name="US DOE Joint Genome Institute (JGI-PGF)"/>
            <person name="Walter F."/>
            <person name="Albersmeier A."/>
            <person name="Kalinowski J."/>
            <person name="Ruckert C."/>
        </authorList>
    </citation>
    <scope>NUCLEOTIDE SEQUENCE</scope>
    <source>
        <strain evidence="8">CGMCC 1.15254</strain>
    </source>
</reference>
<evidence type="ECO:0000256" key="6">
    <source>
        <dbReference type="SAM" id="MobiDB-lite"/>
    </source>
</evidence>
<protein>
    <recommendedName>
        <fullName evidence="2">protein-glutamate O-methyltransferase</fullName>
        <ecNumber evidence="2">2.1.1.80</ecNumber>
    </recommendedName>
</protein>
<dbReference type="InterPro" id="IPR000780">
    <property type="entry name" value="CheR_MeTrfase"/>
</dbReference>
<dbReference type="GO" id="GO:0008983">
    <property type="term" value="F:protein-glutamate O-methyltransferase activity"/>
    <property type="evidence" value="ECO:0007669"/>
    <property type="project" value="UniProtKB-EC"/>
</dbReference>
<dbReference type="EC" id="2.1.1.80" evidence="2"/>
<dbReference type="SUPFAM" id="SSF47757">
    <property type="entry name" value="Chemotaxis receptor methyltransferase CheR, N-terminal domain"/>
    <property type="match status" value="1"/>
</dbReference>
<evidence type="ECO:0000256" key="5">
    <source>
        <dbReference type="ARBA" id="ARBA00022691"/>
    </source>
</evidence>
<feature type="compositionally biased region" description="Low complexity" evidence="6">
    <location>
        <begin position="309"/>
        <end position="324"/>
    </location>
</feature>
<proteinExistence type="predicted"/>
<dbReference type="AlphaFoldDB" id="A0A917BRJ4"/>
<feature type="compositionally biased region" description="Low complexity" evidence="6">
    <location>
        <begin position="277"/>
        <end position="294"/>
    </location>
</feature>
<comment type="catalytic activity">
    <reaction evidence="1">
        <text>L-glutamyl-[protein] + S-adenosyl-L-methionine = [protein]-L-glutamate 5-O-methyl ester + S-adenosyl-L-homocysteine</text>
        <dbReference type="Rhea" id="RHEA:24452"/>
        <dbReference type="Rhea" id="RHEA-COMP:10208"/>
        <dbReference type="Rhea" id="RHEA-COMP:10311"/>
        <dbReference type="ChEBI" id="CHEBI:29973"/>
        <dbReference type="ChEBI" id="CHEBI:57856"/>
        <dbReference type="ChEBI" id="CHEBI:59789"/>
        <dbReference type="ChEBI" id="CHEBI:82795"/>
        <dbReference type="EC" id="2.1.1.80"/>
    </reaction>
</comment>
<accession>A0A917BRJ4</accession>
<dbReference type="InterPro" id="IPR022642">
    <property type="entry name" value="CheR_C"/>
</dbReference>
<keyword evidence="4" id="KW-0808">Transferase</keyword>
<organism evidence="8 9">
    <name type="scientific">Terasakiella brassicae</name>
    <dbReference type="NCBI Taxonomy" id="1634917"/>
    <lineage>
        <taxon>Bacteria</taxon>
        <taxon>Pseudomonadati</taxon>
        <taxon>Pseudomonadota</taxon>
        <taxon>Alphaproteobacteria</taxon>
        <taxon>Rhodospirillales</taxon>
        <taxon>Terasakiellaceae</taxon>
        <taxon>Terasakiella</taxon>
    </lineage>
</organism>
<dbReference type="InterPro" id="IPR036804">
    <property type="entry name" value="CheR_N_sf"/>
</dbReference>
<evidence type="ECO:0000256" key="1">
    <source>
        <dbReference type="ARBA" id="ARBA00001541"/>
    </source>
</evidence>
<keyword evidence="5" id="KW-0949">S-adenosyl-L-methionine</keyword>